<dbReference type="Pfam" id="PF14278">
    <property type="entry name" value="TetR_C_8"/>
    <property type="match status" value="1"/>
</dbReference>
<dbReference type="RefSeq" id="WP_051766913.1">
    <property type="nucleotide sequence ID" value="NZ_CP034550.1"/>
</dbReference>
<feature type="DNA-binding region" description="H-T-H motif" evidence="2">
    <location>
        <begin position="39"/>
        <end position="58"/>
    </location>
</feature>
<keyword evidence="1 2" id="KW-0238">DNA-binding</keyword>
<dbReference type="PANTHER" id="PTHR43479">
    <property type="entry name" value="ACREF/ENVCD OPERON REPRESSOR-RELATED"/>
    <property type="match status" value="1"/>
</dbReference>
<gene>
    <name evidence="4" type="ORF">EKG83_09950</name>
</gene>
<organism evidence="4 5">
    <name type="scientific">Saccharothrix syringae</name>
    <name type="common">Nocardiopsis syringae</name>
    <dbReference type="NCBI Taxonomy" id="103733"/>
    <lineage>
        <taxon>Bacteria</taxon>
        <taxon>Bacillati</taxon>
        <taxon>Actinomycetota</taxon>
        <taxon>Actinomycetes</taxon>
        <taxon>Pseudonocardiales</taxon>
        <taxon>Pseudonocardiaceae</taxon>
        <taxon>Saccharothrix</taxon>
    </lineage>
</organism>
<evidence type="ECO:0000256" key="1">
    <source>
        <dbReference type="ARBA" id="ARBA00023125"/>
    </source>
</evidence>
<feature type="domain" description="HTH tetR-type" evidence="3">
    <location>
        <begin position="16"/>
        <end position="76"/>
    </location>
</feature>
<dbReference type="SUPFAM" id="SSF46689">
    <property type="entry name" value="Homeodomain-like"/>
    <property type="match status" value="1"/>
</dbReference>
<dbReference type="GO" id="GO:0003677">
    <property type="term" value="F:DNA binding"/>
    <property type="evidence" value="ECO:0007669"/>
    <property type="project" value="UniProtKB-UniRule"/>
</dbReference>
<sequence length="209" mass="22346">MARTKGGPPVVDRRVRRTQAALQCALIDLVEDRELSQISVADVAERAEVSRSTFYDHYRDVHELAEAACTEMLDELISLVSAIGGDPERGGPTGSLETFFATLAKHAGLYKSLLGPQGSARIIDHIRRRITAEALLTSTGKATPTKDDPDNVHAAFVAGALIGLAADWLQRDCAHTPAEMAALAWPLLSSCRFGADGVRATPVCDGSHT</sequence>
<dbReference type="OrthoDB" id="7186647at2"/>
<dbReference type="InterPro" id="IPR009057">
    <property type="entry name" value="Homeodomain-like_sf"/>
</dbReference>
<dbReference type="Gene3D" id="1.10.357.10">
    <property type="entry name" value="Tetracycline Repressor, domain 2"/>
    <property type="match status" value="1"/>
</dbReference>
<name>A0A5Q0HDT3_SACSY</name>
<dbReference type="InterPro" id="IPR039532">
    <property type="entry name" value="TetR_C_Firmicutes"/>
</dbReference>
<dbReference type="Pfam" id="PF00440">
    <property type="entry name" value="TetR_N"/>
    <property type="match status" value="1"/>
</dbReference>
<dbReference type="PANTHER" id="PTHR43479:SF7">
    <property type="entry name" value="TETR-FAMILY TRANSCRIPTIONAL REGULATOR"/>
    <property type="match status" value="1"/>
</dbReference>
<dbReference type="EMBL" id="CP034550">
    <property type="protein sequence ID" value="QFZ24134.1"/>
    <property type="molecule type" value="Genomic_DNA"/>
</dbReference>
<reference evidence="5" key="1">
    <citation type="journal article" date="2021" name="Curr. Microbiol.">
        <title>Complete genome of nocamycin-producing strain Saccharothrix syringae NRRL B-16468 reveals the biosynthetic potential for secondary metabolites.</title>
        <authorList>
            <person name="Mo X."/>
            <person name="Yang S."/>
        </authorList>
    </citation>
    <scope>NUCLEOTIDE SEQUENCE [LARGE SCALE GENOMIC DNA]</scope>
    <source>
        <strain evidence="5">ATCC 51364 / DSM 43886 / JCM 6844 / KCTC 9398 / NBRC 14523 / NRRL B-16468 / INA 2240</strain>
    </source>
</reference>
<evidence type="ECO:0000313" key="4">
    <source>
        <dbReference type="EMBL" id="QFZ24134.1"/>
    </source>
</evidence>
<protein>
    <submittedName>
        <fullName evidence="4">TetR/AcrR family transcriptional regulator</fullName>
    </submittedName>
</protein>
<evidence type="ECO:0000259" key="3">
    <source>
        <dbReference type="PROSITE" id="PS50977"/>
    </source>
</evidence>
<proteinExistence type="predicted"/>
<evidence type="ECO:0000256" key="2">
    <source>
        <dbReference type="PROSITE-ProRule" id="PRU00335"/>
    </source>
</evidence>
<accession>A0A5Q0HDT3</accession>
<dbReference type="Proteomes" id="UP000325787">
    <property type="component" value="Chromosome"/>
</dbReference>
<dbReference type="PROSITE" id="PS50977">
    <property type="entry name" value="HTH_TETR_2"/>
    <property type="match status" value="1"/>
</dbReference>
<dbReference type="InterPro" id="IPR050624">
    <property type="entry name" value="HTH-type_Tx_Regulator"/>
</dbReference>
<dbReference type="AlphaFoldDB" id="A0A5Q0HDT3"/>
<evidence type="ECO:0000313" key="5">
    <source>
        <dbReference type="Proteomes" id="UP000325787"/>
    </source>
</evidence>
<dbReference type="KEGG" id="ssyi:EKG83_09950"/>
<dbReference type="InterPro" id="IPR001647">
    <property type="entry name" value="HTH_TetR"/>
</dbReference>
<keyword evidence="5" id="KW-1185">Reference proteome</keyword>